<evidence type="ECO:0000256" key="2">
    <source>
        <dbReference type="ARBA" id="ARBA00005300"/>
    </source>
</evidence>
<comment type="similarity">
    <text evidence="2">Belongs to the RNase H family.</text>
</comment>
<comment type="catalytic activity">
    <reaction evidence="1">
        <text>Endonucleolytic cleavage to 5'-phosphomonoester.</text>
        <dbReference type="EC" id="3.1.26.4"/>
    </reaction>
</comment>
<dbReference type="InterPro" id="IPR012337">
    <property type="entry name" value="RNaseH-like_sf"/>
</dbReference>
<proteinExistence type="inferred from homology"/>
<dbReference type="Pfam" id="PF00075">
    <property type="entry name" value="RNase_H"/>
    <property type="match status" value="1"/>
</dbReference>
<evidence type="ECO:0000313" key="10">
    <source>
        <dbReference type="Proteomes" id="UP001230629"/>
    </source>
</evidence>
<dbReference type="SUPFAM" id="SSF53098">
    <property type="entry name" value="Ribonuclease H-like"/>
    <property type="match status" value="1"/>
</dbReference>
<evidence type="ECO:0000256" key="6">
    <source>
        <dbReference type="ARBA" id="ARBA00022759"/>
    </source>
</evidence>
<keyword evidence="7" id="KW-0378">Hydrolase</keyword>
<dbReference type="InterPro" id="IPR050092">
    <property type="entry name" value="RNase_H"/>
</dbReference>
<reference evidence="9" key="1">
    <citation type="submission" date="2023-05" db="EMBL/GenBank/DDBJ databases">
        <title>Cataloging the Phylogenetic Diversity of Human Bladder Bacteria.</title>
        <authorList>
            <person name="Du J."/>
        </authorList>
    </citation>
    <scope>NUCLEOTIDE SEQUENCE</scope>
    <source>
        <strain evidence="9">UMB8703</strain>
    </source>
</reference>
<dbReference type="PANTHER" id="PTHR10642:SF26">
    <property type="entry name" value="RIBONUCLEASE H1"/>
    <property type="match status" value="1"/>
</dbReference>
<dbReference type="PROSITE" id="PS50879">
    <property type="entry name" value="RNASE_H_1"/>
    <property type="match status" value="1"/>
</dbReference>
<evidence type="ECO:0000256" key="1">
    <source>
        <dbReference type="ARBA" id="ARBA00000077"/>
    </source>
</evidence>
<evidence type="ECO:0000256" key="3">
    <source>
        <dbReference type="ARBA" id="ARBA00012180"/>
    </source>
</evidence>
<dbReference type="Gene3D" id="3.30.420.10">
    <property type="entry name" value="Ribonuclease H-like superfamily/Ribonuclease H"/>
    <property type="match status" value="1"/>
</dbReference>
<dbReference type="AlphaFoldDB" id="A0AAW6XZB8"/>
<keyword evidence="6" id="KW-0255">Endonuclease</keyword>
<dbReference type="GO" id="GO:0046872">
    <property type="term" value="F:metal ion binding"/>
    <property type="evidence" value="ECO:0007669"/>
    <property type="project" value="UniProtKB-KW"/>
</dbReference>
<name>A0AAW6XZB8_STRAG</name>
<evidence type="ECO:0000256" key="7">
    <source>
        <dbReference type="ARBA" id="ARBA00022801"/>
    </source>
</evidence>
<keyword evidence="4" id="KW-0540">Nuclease</keyword>
<dbReference type="InterPro" id="IPR002156">
    <property type="entry name" value="RNaseH_domain"/>
</dbReference>
<sequence length="76" mass="8573">KNGTNNKGELTAVLNLLESTREAGLADQELVIFADSQYVINALTKWIRGWKKKNWKKADGKPVLNKDLMVALDKEM</sequence>
<feature type="non-terminal residue" evidence="9">
    <location>
        <position position="76"/>
    </location>
</feature>
<feature type="non-terminal residue" evidence="9">
    <location>
        <position position="1"/>
    </location>
</feature>
<dbReference type="Proteomes" id="UP001230629">
    <property type="component" value="Unassembled WGS sequence"/>
</dbReference>
<evidence type="ECO:0000259" key="8">
    <source>
        <dbReference type="PROSITE" id="PS50879"/>
    </source>
</evidence>
<dbReference type="EC" id="3.1.26.4" evidence="3"/>
<feature type="domain" description="RNase H type-1" evidence="8">
    <location>
        <begin position="1"/>
        <end position="76"/>
    </location>
</feature>
<dbReference type="EMBL" id="JASOIH010000708">
    <property type="protein sequence ID" value="MDK6900914.1"/>
    <property type="molecule type" value="Genomic_DNA"/>
</dbReference>
<dbReference type="GO" id="GO:0004523">
    <property type="term" value="F:RNA-DNA hybrid ribonuclease activity"/>
    <property type="evidence" value="ECO:0007669"/>
    <property type="project" value="UniProtKB-EC"/>
</dbReference>
<dbReference type="GO" id="GO:0043137">
    <property type="term" value="P:DNA replication, removal of RNA primer"/>
    <property type="evidence" value="ECO:0007669"/>
    <property type="project" value="TreeGrafter"/>
</dbReference>
<evidence type="ECO:0000256" key="5">
    <source>
        <dbReference type="ARBA" id="ARBA00022723"/>
    </source>
</evidence>
<gene>
    <name evidence="9" type="ORF">QP229_13245</name>
</gene>
<dbReference type="InterPro" id="IPR036397">
    <property type="entry name" value="RNaseH_sf"/>
</dbReference>
<evidence type="ECO:0000256" key="4">
    <source>
        <dbReference type="ARBA" id="ARBA00022722"/>
    </source>
</evidence>
<accession>A0AAW6XZB8</accession>
<evidence type="ECO:0000313" key="9">
    <source>
        <dbReference type="EMBL" id="MDK6900914.1"/>
    </source>
</evidence>
<organism evidence="9 10">
    <name type="scientific">Streptococcus agalactiae</name>
    <dbReference type="NCBI Taxonomy" id="1311"/>
    <lineage>
        <taxon>Bacteria</taxon>
        <taxon>Bacillati</taxon>
        <taxon>Bacillota</taxon>
        <taxon>Bacilli</taxon>
        <taxon>Lactobacillales</taxon>
        <taxon>Streptococcaceae</taxon>
        <taxon>Streptococcus</taxon>
    </lineage>
</organism>
<comment type="caution">
    <text evidence="9">The sequence shown here is derived from an EMBL/GenBank/DDBJ whole genome shotgun (WGS) entry which is preliminary data.</text>
</comment>
<keyword evidence="5" id="KW-0479">Metal-binding</keyword>
<dbReference type="GO" id="GO:0003676">
    <property type="term" value="F:nucleic acid binding"/>
    <property type="evidence" value="ECO:0007669"/>
    <property type="project" value="InterPro"/>
</dbReference>
<dbReference type="PANTHER" id="PTHR10642">
    <property type="entry name" value="RIBONUCLEASE H1"/>
    <property type="match status" value="1"/>
</dbReference>
<dbReference type="RefSeq" id="WP_306467132.1">
    <property type="nucleotide sequence ID" value="NZ_JASOIH010000708.1"/>
</dbReference>
<protein>
    <recommendedName>
        <fullName evidence="3">ribonuclease H</fullName>
        <ecNumber evidence="3">3.1.26.4</ecNumber>
    </recommendedName>
</protein>